<reference evidence="5" key="1">
    <citation type="submission" date="2019-08" db="EMBL/GenBank/DDBJ databases">
        <title>The improved chromosome-level genome for the pearl oyster Pinctada fucata martensii using PacBio sequencing and Hi-C.</title>
        <authorList>
            <person name="Zheng Z."/>
        </authorList>
    </citation>
    <scope>NUCLEOTIDE SEQUENCE</scope>
    <source>
        <strain evidence="5">ZZ-2019</strain>
        <tissue evidence="5">Adductor muscle</tissue>
    </source>
</reference>
<organism evidence="5 6">
    <name type="scientific">Pinctada imbricata</name>
    <name type="common">Atlantic pearl-oyster</name>
    <name type="synonym">Pinctada martensii</name>
    <dbReference type="NCBI Taxonomy" id="66713"/>
    <lineage>
        <taxon>Eukaryota</taxon>
        <taxon>Metazoa</taxon>
        <taxon>Spiralia</taxon>
        <taxon>Lophotrochozoa</taxon>
        <taxon>Mollusca</taxon>
        <taxon>Bivalvia</taxon>
        <taxon>Autobranchia</taxon>
        <taxon>Pteriomorphia</taxon>
        <taxon>Pterioida</taxon>
        <taxon>Pterioidea</taxon>
        <taxon>Pteriidae</taxon>
        <taxon>Pinctada</taxon>
    </lineage>
</organism>
<keyword evidence="6" id="KW-1185">Reference proteome</keyword>
<dbReference type="PROSITE" id="PS50088">
    <property type="entry name" value="ANK_REPEAT"/>
    <property type="match status" value="5"/>
</dbReference>
<dbReference type="Gene3D" id="1.10.10.10">
    <property type="entry name" value="Winged helix-like DNA-binding domain superfamily/Winged helix DNA-binding domain"/>
    <property type="match status" value="1"/>
</dbReference>
<proteinExistence type="predicted"/>
<dbReference type="Proteomes" id="UP001186944">
    <property type="component" value="Unassembled WGS sequence"/>
</dbReference>
<dbReference type="Pfam" id="PF00023">
    <property type="entry name" value="Ank"/>
    <property type="match status" value="1"/>
</dbReference>
<dbReference type="SMART" id="SM00248">
    <property type="entry name" value="ANK"/>
    <property type="match status" value="6"/>
</dbReference>
<feature type="repeat" description="ANK" evidence="3">
    <location>
        <begin position="144"/>
        <end position="176"/>
    </location>
</feature>
<evidence type="ECO:0000256" key="3">
    <source>
        <dbReference type="PROSITE-ProRule" id="PRU00023"/>
    </source>
</evidence>
<keyword evidence="2 3" id="KW-0040">ANK repeat</keyword>
<dbReference type="PRINTS" id="PR01415">
    <property type="entry name" value="ANKYRIN"/>
</dbReference>
<name>A0AA89C9S3_PINIB</name>
<dbReference type="PANTHER" id="PTHR24171:SF10">
    <property type="entry name" value="ANKYRIN REPEAT DOMAIN-CONTAINING PROTEIN 29-LIKE"/>
    <property type="match status" value="1"/>
</dbReference>
<protein>
    <recommendedName>
        <fullName evidence="4">COR domain-containing protein</fullName>
    </recommendedName>
</protein>
<dbReference type="PROSITE" id="PS50297">
    <property type="entry name" value="ANK_REP_REGION"/>
    <property type="match status" value="5"/>
</dbReference>
<feature type="repeat" description="ANK" evidence="3">
    <location>
        <begin position="45"/>
        <end position="77"/>
    </location>
</feature>
<sequence length="482" mass="54358">MPTLGRPSATPVVDAVYVCTTLPLFELPRGLEELTIVIRLTFKQKGDSILHKAAEGGHVDVVNVLIETGANVNSKDKNLDCPLHEASGNGHTGIVKTLIHNGADVNVSNRFYNSPLHKASEGGHCDVANTLLLAGAKVIDERKYHKTPLHHAVIGGHDDIVETLLKAGADTNTSDEVRFKALGRQQTPLHQSATVKYSDLVKTLIEAGAEMNAQDDSHSSPLHLAARTDNAGVVRTLLRSGADTNIQNRDEAQLKMIKEEIKGHFREMVETTQLVVKDDLFMSATDMGDETRTSLRKTILEEGMKYKEFGERIPKSWIALQEKLTSLKRDHQFIVPKELVDRVNKEMDCPLDEEELDIFLRYLHNIGLILYFSTPLLNEYVILDPKIVIDAMKSFITCERFVMNPTKKKIWKRIKETGVVKRSNILKMWKGKVLPEYNEHLLAIMKRLFLICEPMIYKQWKNTIFGLLCCAKYDQCCQARYS</sequence>
<gene>
    <name evidence="5" type="ORF">FSP39_007283</name>
</gene>
<dbReference type="InterPro" id="IPR036388">
    <property type="entry name" value="WH-like_DNA-bd_sf"/>
</dbReference>
<dbReference type="AlphaFoldDB" id="A0AA89C9S3"/>
<feature type="repeat" description="ANK" evidence="3">
    <location>
        <begin position="217"/>
        <end position="249"/>
    </location>
</feature>
<feature type="domain" description="COR" evidence="4">
    <location>
        <begin position="314"/>
        <end position="452"/>
    </location>
</feature>
<dbReference type="SUPFAM" id="SSF48403">
    <property type="entry name" value="Ankyrin repeat"/>
    <property type="match status" value="1"/>
</dbReference>
<dbReference type="Pfam" id="PF16095">
    <property type="entry name" value="COR-A"/>
    <property type="match status" value="1"/>
</dbReference>
<evidence type="ECO:0000313" key="6">
    <source>
        <dbReference type="Proteomes" id="UP001186944"/>
    </source>
</evidence>
<evidence type="ECO:0000259" key="4">
    <source>
        <dbReference type="Pfam" id="PF16095"/>
    </source>
</evidence>
<feature type="repeat" description="ANK" evidence="3">
    <location>
        <begin position="184"/>
        <end position="216"/>
    </location>
</feature>
<evidence type="ECO:0000256" key="2">
    <source>
        <dbReference type="ARBA" id="ARBA00023043"/>
    </source>
</evidence>
<accession>A0AA89C9S3</accession>
<comment type="caution">
    <text evidence="5">The sequence shown here is derived from an EMBL/GenBank/DDBJ whole genome shotgun (WGS) entry which is preliminary data.</text>
</comment>
<keyword evidence="1" id="KW-0677">Repeat</keyword>
<dbReference type="Pfam" id="PF12796">
    <property type="entry name" value="Ank_2"/>
    <property type="match status" value="2"/>
</dbReference>
<feature type="repeat" description="ANK" evidence="3">
    <location>
        <begin position="78"/>
        <end position="110"/>
    </location>
</feature>
<dbReference type="Gene3D" id="1.25.40.20">
    <property type="entry name" value="Ankyrin repeat-containing domain"/>
    <property type="match status" value="3"/>
</dbReference>
<dbReference type="PANTHER" id="PTHR24171">
    <property type="entry name" value="ANKYRIN REPEAT DOMAIN-CONTAINING PROTEIN 39-RELATED"/>
    <property type="match status" value="1"/>
</dbReference>
<dbReference type="InterPro" id="IPR032171">
    <property type="entry name" value="COR-A"/>
</dbReference>
<evidence type="ECO:0000313" key="5">
    <source>
        <dbReference type="EMBL" id="KAK3105864.1"/>
    </source>
</evidence>
<dbReference type="InterPro" id="IPR002110">
    <property type="entry name" value="Ankyrin_rpt"/>
</dbReference>
<dbReference type="InterPro" id="IPR036770">
    <property type="entry name" value="Ankyrin_rpt-contain_sf"/>
</dbReference>
<evidence type="ECO:0000256" key="1">
    <source>
        <dbReference type="ARBA" id="ARBA00022737"/>
    </source>
</evidence>
<dbReference type="EMBL" id="VSWD01000003">
    <property type="protein sequence ID" value="KAK3105864.1"/>
    <property type="molecule type" value="Genomic_DNA"/>
</dbReference>